<organism evidence="1 2">
    <name type="scientific">Methylorubrum thiocyanatum</name>
    <dbReference type="NCBI Taxonomy" id="47958"/>
    <lineage>
        <taxon>Bacteria</taxon>
        <taxon>Pseudomonadati</taxon>
        <taxon>Pseudomonadota</taxon>
        <taxon>Alphaproteobacteria</taxon>
        <taxon>Hyphomicrobiales</taxon>
        <taxon>Methylobacteriaceae</taxon>
        <taxon>Methylorubrum</taxon>
    </lineage>
</organism>
<evidence type="ECO:0000313" key="1">
    <source>
        <dbReference type="EMBL" id="MBA8910975.1"/>
    </source>
</evidence>
<keyword evidence="2" id="KW-1185">Reference proteome</keyword>
<dbReference type="Proteomes" id="UP000543554">
    <property type="component" value="Unassembled WGS sequence"/>
</dbReference>
<name>A0AA40RXQ3_9HYPH</name>
<protein>
    <submittedName>
        <fullName evidence="1">Uncharacterized protein</fullName>
    </submittedName>
</protein>
<comment type="caution">
    <text evidence="1">The sequence shown here is derived from an EMBL/GenBank/DDBJ whole genome shotgun (WGS) entry which is preliminary data.</text>
</comment>
<reference evidence="1 2" key="1">
    <citation type="submission" date="2020-08" db="EMBL/GenBank/DDBJ databases">
        <title>Genomic Encyclopedia of Type Strains, Phase IV (KMG-IV): sequencing the most valuable type-strain genomes for metagenomic binning, comparative biology and taxonomic classification.</title>
        <authorList>
            <person name="Goeker M."/>
        </authorList>
    </citation>
    <scope>NUCLEOTIDE SEQUENCE [LARGE SCALE GENOMIC DNA]</scope>
    <source>
        <strain evidence="1 2">DSM 11490</strain>
    </source>
</reference>
<dbReference type="AlphaFoldDB" id="A0AA40RXQ3"/>
<evidence type="ECO:0000313" key="2">
    <source>
        <dbReference type="Proteomes" id="UP000543554"/>
    </source>
</evidence>
<sequence>MRIMLHPIPDGVPVVGTPVGLVNPTRLKELGAVITARNVGSVLSYDGRQALIDGQPVEHDAIAEPLWEAIDTAARRLFGPREWTSDLSAITGMNTRSMMRGRILSHGLPPAILSLLGRAAASRSPRALGHLMLAVAWMWDEAVKDAAREGDEEVSLAPGGRLSPQGQDLLQERLDGMLARALELVSGMQADSAAARARRETKP</sequence>
<dbReference type="EMBL" id="JACJIB010000001">
    <property type="protein sequence ID" value="MBA8910975.1"/>
    <property type="molecule type" value="Genomic_DNA"/>
</dbReference>
<accession>A0AA40RXQ3</accession>
<proteinExistence type="predicted"/>
<gene>
    <name evidence="1" type="ORF">HNR51_000037</name>
</gene>